<evidence type="ECO:0000256" key="3">
    <source>
        <dbReference type="ARBA" id="ARBA00022741"/>
    </source>
</evidence>
<dbReference type="InterPro" id="IPR036986">
    <property type="entry name" value="S4_RNA-bd_sf"/>
</dbReference>
<dbReference type="GO" id="GO:0003723">
    <property type="term" value="F:RNA binding"/>
    <property type="evidence" value="ECO:0007669"/>
    <property type="project" value="UniProtKB-KW"/>
</dbReference>
<dbReference type="GO" id="GO:0009570">
    <property type="term" value="C:chloroplast stroma"/>
    <property type="evidence" value="ECO:0007669"/>
    <property type="project" value="TreeGrafter"/>
</dbReference>
<evidence type="ECO:0000256" key="5">
    <source>
        <dbReference type="ARBA" id="ARBA00022884"/>
    </source>
</evidence>
<dbReference type="SMART" id="SM00363">
    <property type="entry name" value="S4"/>
    <property type="match status" value="1"/>
</dbReference>
<evidence type="ECO:0000313" key="14">
    <source>
        <dbReference type="Proteomes" id="UP000316726"/>
    </source>
</evidence>
<dbReference type="Gene3D" id="3.10.290.10">
    <property type="entry name" value="RNA-binding S4 domain"/>
    <property type="match status" value="1"/>
</dbReference>
<dbReference type="PANTHER" id="PTHR11766:SF0">
    <property type="entry name" value="TYROSINE--TRNA LIGASE, MITOCHONDRIAL"/>
    <property type="match status" value="1"/>
</dbReference>
<evidence type="ECO:0000256" key="2">
    <source>
        <dbReference type="ARBA" id="ARBA00022598"/>
    </source>
</evidence>
<dbReference type="STRING" id="1764295.A0A5B8MYR0"/>
<keyword evidence="3 11" id="KW-0547">Nucleotide-binding</keyword>
<gene>
    <name evidence="13" type="ORF">A3770_18p82350</name>
</gene>
<comment type="catalytic activity">
    <reaction evidence="9 11">
        <text>tRNA(Tyr) + L-tyrosine + ATP = L-tyrosyl-tRNA(Tyr) + AMP + diphosphate + H(+)</text>
        <dbReference type="Rhea" id="RHEA:10220"/>
        <dbReference type="Rhea" id="RHEA-COMP:9706"/>
        <dbReference type="Rhea" id="RHEA-COMP:9707"/>
        <dbReference type="ChEBI" id="CHEBI:15378"/>
        <dbReference type="ChEBI" id="CHEBI:30616"/>
        <dbReference type="ChEBI" id="CHEBI:33019"/>
        <dbReference type="ChEBI" id="CHEBI:58315"/>
        <dbReference type="ChEBI" id="CHEBI:78442"/>
        <dbReference type="ChEBI" id="CHEBI:78536"/>
        <dbReference type="ChEBI" id="CHEBI:456215"/>
        <dbReference type="EC" id="6.1.1.1"/>
    </reaction>
</comment>
<dbReference type="CDD" id="cd00805">
    <property type="entry name" value="TyrRS_core"/>
    <property type="match status" value="1"/>
</dbReference>
<accession>A0A5B8MYR0</accession>
<keyword evidence="4 11" id="KW-0067">ATP-binding</keyword>
<dbReference type="CDD" id="cd00165">
    <property type="entry name" value="S4"/>
    <property type="match status" value="1"/>
</dbReference>
<evidence type="ECO:0000256" key="11">
    <source>
        <dbReference type="RuleBase" id="RU361234"/>
    </source>
</evidence>
<dbReference type="SUPFAM" id="SSF52374">
    <property type="entry name" value="Nucleotidylyl transferase"/>
    <property type="match status" value="1"/>
</dbReference>
<dbReference type="GO" id="GO:0006437">
    <property type="term" value="P:tyrosyl-tRNA aminoacylation"/>
    <property type="evidence" value="ECO:0007669"/>
    <property type="project" value="InterPro"/>
</dbReference>
<comment type="similarity">
    <text evidence="11">Belongs to the class-I aminoacyl-tRNA synthetase family.</text>
</comment>
<dbReference type="Pfam" id="PF22421">
    <property type="entry name" value="SYY_C-terminal"/>
    <property type="match status" value="1"/>
</dbReference>
<dbReference type="AlphaFoldDB" id="A0A5B8MYR0"/>
<reference evidence="13 14" key="1">
    <citation type="submission" date="2018-07" db="EMBL/GenBank/DDBJ databases">
        <title>The complete nuclear genome of the prasinophyte Chloropicon primus (CCMP1205).</title>
        <authorList>
            <person name="Pombert J.-F."/>
            <person name="Otis C."/>
            <person name="Turmel M."/>
            <person name="Lemieux C."/>
        </authorList>
    </citation>
    <scope>NUCLEOTIDE SEQUENCE [LARGE SCALE GENOMIC DNA]</scope>
    <source>
        <strain evidence="13 14">CCMP1205</strain>
    </source>
</reference>
<dbReference type="EMBL" id="CP031051">
    <property type="protein sequence ID" value="QDZ25717.1"/>
    <property type="molecule type" value="Genomic_DNA"/>
</dbReference>
<evidence type="ECO:0000256" key="1">
    <source>
        <dbReference type="ARBA" id="ARBA00013160"/>
    </source>
</evidence>
<dbReference type="InterPro" id="IPR014729">
    <property type="entry name" value="Rossmann-like_a/b/a_fold"/>
</dbReference>
<keyword evidence="14" id="KW-1185">Reference proteome</keyword>
<evidence type="ECO:0000256" key="4">
    <source>
        <dbReference type="ARBA" id="ARBA00022840"/>
    </source>
</evidence>
<dbReference type="EC" id="6.1.1.1" evidence="1 11"/>
<evidence type="ECO:0000256" key="8">
    <source>
        <dbReference type="ARBA" id="ARBA00033323"/>
    </source>
</evidence>
<evidence type="ECO:0000313" key="13">
    <source>
        <dbReference type="EMBL" id="QDZ25717.1"/>
    </source>
</evidence>
<name>A0A5B8MYR0_9CHLO</name>
<dbReference type="InterPro" id="IPR024088">
    <property type="entry name" value="Tyr-tRNA-ligase_bac-type"/>
</dbReference>
<dbReference type="PROSITE" id="PS50889">
    <property type="entry name" value="S4"/>
    <property type="match status" value="1"/>
</dbReference>
<proteinExistence type="inferred from homology"/>
<dbReference type="InterPro" id="IPR001412">
    <property type="entry name" value="aa-tRNA-synth_I_CS"/>
</dbReference>
<dbReference type="HAMAP" id="MF_02006">
    <property type="entry name" value="Tyr_tRNA_synth_type1"/>
    <property type="match status" value="1"/>
</dbReference>
<evidence type="ECO:0000259" key="12">
    <source>
        <dbReference type="SMART" id="SM00363"/>
    </source>
</evidence>
<keyword evidence="2 11" id="KW-0436">Ligase</keyword>
<dbReference type="Gene3D" id="3.40.50.620">
    <property type="entry name" value="HUPs"/>
    <property type="match status" value="1"/>
</dbReference>
<evidence type="ECO:0000256" key="7">
    <source>
        <dbReference type="ARBA" id="ARBA00023146"/>
    </source>
</evidence>
<dbReference type="FunFam" id="1.10.240.10:FF:000001">
    <property type="entry name" value="Tyrosine--tRNA ligase"/>
    <property type="match status" value="1"/>
</dbReference>
<protein>
    <recommendedName>
        <fullName evidence="1 11">Tyrosine--tRNA ligase</fullName>
        <ecNumber evidence="1 11">6.1.1.1</ecNumber>
    </recommendedName>
    <alternativeName>
        <fullName evidence="8 11">Tyrosyl-tRNA synthetase</fullName>
    </alternativeName>
</protein>
<dbReference type="SUPFAM" id="SSF55174">
    <property type="entry name" value="Alpha-L RNA-binding motif"/>
    <property type="match status" value="1"/>
</dbReference>
<dbReference type="GO" id="GO:0005829">
    <property type="term" value="C:cytosol"/>
    <property type="evidence" value="ECO:0007669"/>
    <property type="project" value="TreeGrafter"/>
</dbReference>
<keyword evidence="7 11" id="KW-0030">Aminoacyl-tRNA synthetase</keyword>
<feature type="domain" description="RNA-binding S4" evidence="12">
    <location>
        <begin position="400"/>
        <end position="457"/>
    </location>
</feature>
<sequence length="466" mass="50641">MAVNASALRFDVLEVLRERELLSDCTNEQGLASELARRDCSPVTVYCGFDPTADSLHLGNLLGIIVLSWFARAGHRVIGLCGGATGLVGDPSGKSAERPMLDVETLNHNTACIGNQLNQLMKQGNVGGEVEILNNLEWFERMTFLDFLRNVGKYARVGAMMSKDSVKSRMVAGEDDKGSGMSFTEFSYQLLQGYDFMHLYRSKDCRIQIGGSDQWGNITAGTDLIRRLCSQDDPAGPKEEEGEAEDLSLAYGITFPLLVGSDGKKFGKSEGGAIWLDGNKLSPYHMYQHLLRTPDSDVVKFLKMLTFLDMSEVAAIEASMDPSHPSHAGPNEAQRVLAAEVTKFVHGQEGLDQALKITKGLFESQKKINGPPSLDAFEALALSGNAPSAQVARSEVVGFPTVDLLVKVGLQPSKSAVRRMIKGGAIRVNNRLVKEEAEVVGEEEAVDGRFLLLAAGKKNKMIVELT</sequence>
<evidence type="ECO:0000256" key="10">
    <source>
        <dbReference type="PROSITE-ProRule" id="PRU00182"/>
    </source>
</evidence>
<dbReference type="Pfam" id="PF00579">
    <property type="entry name" value="tRNA-synt_1b"/>
    <property type="match status" value="1"/>
</dbReference>
<organism evidence="13 14">
    <name type="scientific">Chloropicon primus</name>
    <dbReference type="NCBI Taxonomy" id="1764295"/>
    <lineage>
        <taxon>Eukaryota</taxon>
        <taxon>Viridiplantae</taxon>
        <taxon>Chlorophyta</taxon>
        <taxon>Chloropicophyceae</taxon>
        <taxon>Chloropicales</taxon>
        <taxon>Chloropicaceae</taxon>
        <taxon>Chloropicon</taxon>
    </lineage>
</organism>
<dbReference type="PRINTS" id="PR01040">
    <property type="entry name" value="TRNASYNTHTYR"/>
</dbReference>
<dbReference type="InterPro" id="IPR002307">
    <property type="entry name" value="Tyr-tRNA-ligase"/>
</dbReference>
<dbReference type="GO" id="GO:0005524">
    <property type="term" value="F:ATP binding"/>
    <property type="evidence" value="ECO:0007669"/>
    <property type="project" value="UniProtKB-KW"/>
</dbReference>
<keyword evidence="5 10" id="KW-0694">RNA-binding</keyword>
<dbReference type="Gene3D" id="1.10.240.10">
    <property type="entry name" value="Tyrosyl-Transfer RNA Synthetase"/>
    <property type="match status" value="1"/>
</dbReference>
<dbReference type="InterPro" id="IPR024107">
    <property type="entry name" value="Tyr-tRNA-ligase_bac_1"/>
</dbReference>
<dbReference type="PANTHER" id="PTHR11766">
    <property type="entry name" value="TYROSYL-TRNA SYNTHETASE"/>
    <property type="match status" value="1"/>
</dbReference>
<dbReference type="GO" id="GO:0009791">
    <property type="term" value="P:post-embryonic development"/>
    <property type="evidence" value="ECO:0007669"/>
    <property type="project" value="UniProtKB-ARBA"/>
</dbReference>
<dbReference type="OrthoDB" id="337870at2759"/>
<dbReference type="GO" id="GO:0005739">
    <property type="term" value="C:mitochondrion"/>
    <property type="evidence" value="ECO:0007669"/>
    <property type="project" value="TreeGrafter"/>
</dbReference>
<evidence type="ECO:0000256" key="9">
    <source>
        <dbReference type="ARBA" id="ARBA00048248"/>
    </source>
</evidence>
<dbReference type="Proteomes" id="UP000316726">
    <property type="component" value="Chromosome 18"/>
</dbReference>
<dbReference type="PROSITE" id="PS00178">
    <property type="entry name" value="AA_TRNA_LIGASE_I"/>
    <property type="match status" value="1"/>
</dbReference>
<dbReference type="NCBIfam" id="TIGR00234">
    <property type="entry name" value="tyrS"/>
    <property type="match status" value="1"/>
</dbReference>
<evidence type="ECO:0000256" key="6">
    <source>
        <dbReference type="ARBA" id="ARBA00022917"/>
    </source>
</evidence>
<dbReference type="InterPro" id="IPR054608">
    <property type="entry name" value="SYY-like_C"/>
</dbReference>
<dbReference type="InterPro" id="IPR002942">
    <property type="entry name" value="S4_RNA-bd"/>
</dbReference>
<dbReference type="GO" id="GO:0004831">
    <property type="term" value="F:tyrosine-tRNA ligase activity"/>
    <property type="evidence" value="ECO:0007669"/>
    <property type="project" value="UniProtKB-EC"/>
</dbReference>
<dbReference type="GO" id="GO:0048608">
    <property type="term" value="P:reproductive structure development"/>
    <property type="evidence" value="ECO:0007669"/>
    <property type="project" value="UniProtKB-ARBA"/>
</dbReference>
<dbReference type="InterPro" id="IPR002305">
    <property type="entry name" value="aa-tRNA-synth_Ic"/>
</dbReference>
<keyword evidence="6 11" id="KW-0648">Protein biosynthesis</keyword>